<sequence>MNPDDFLRYVTDRYDDVVADEAWGEQGLFYNPGGRLPRGTYFVTVKARDSENDAASQLYREEAWRVNLGIGDATYRRLFGARPERPPKGGVVDTGHDFTALDELHPHPVYGWAGWVSVVSPSETTVETVLRPLLDEAYDRAGAQFSKRVSAASATAGQ</sequence>
<dbReference type="Pfam" id="PF19694">
    <property type="entry name" value="DUF6194"/>
    <property type="match status" value="1"/>
</dbReference>
<reference evidence="2 3" key="1">
    <citation type="submission" date="2015-12" db="EMBL/GenBank/DDBJ databases">
        <title>Haloferax profundi sp. nov. isolated from the Discovery deep brine-seawater interface in the Red Sea.</title>
        <authorList>
            <person name="Zhang G."/>
            <person name="Stingl U."/>
            <person name="Rashid M."/>
        </authorList>
    </citation>
    <scope>NUCLEOTIDE SEQUENCE [LARGE SCALE GENOMIC DNA]</scope>
    <source>
        <strain evidence="2 3">SB29</strain>
    </source>
</reference>
<dbReference type="EMBL" id="LOPV01000139">
    <property type="protein sequence ID" value="KTG28344.1"/>
    <property type="molecule type" value="Genomic_DNA"/>
</dbReference>
<dbReference type="RefSeq" id="WP_058571780.1">
    <property type="nucleotide sequence ID" value="NZ_LOPV01000139.1"/>
</dbReference>
<keyword evidence="3" id="KW-1185">Reference proteome</keyword>
<organism evidence="2 3">
    <name type="scientific">Haloferax profundi</name>
    <dbReference type="NCBI Taxonomy" id="1544718"/>
    <lineage>
        <taxon>Archaea</taxon>
        <taxon>Methanobacteriati</taxon>
        <taxon>Methanobacteriota</taxon>
        <taxon>Stenosarchaea group</taxon>
        <taxon>Halobacteria</taxon>
        <taxon>Halobacteriales</taxon>
        <taxon>Haloferacaceae</taxon>
        <taxon>Haloferax</taxon>
    </lineage>
</organism>
<protein>
    <recommendedName>
        <fullName evidence="1">DUF6194 domain-containing protein</fullName>
    </recommendedName>
</protein>
<name>A0A0W1SPX7_9EURY</name>
<gene>
    <name evidence="2" type="ORF">AUR66_12105</name>
</gene>
<dbReference type="InterPro" id="IPR045676">
    <property type="entry name" value="DUF6194"/>
</dbReference>
<proteinExistence type="predicted"/>
<dbReference type="OrthoDB" id="291249at2157"/>
<comment type="caution">
    <text evidence="2">The sequence shown here is derived from an EMBL/GenBank/DDBJ whole genome shotgun (WGS) entry which is preliminary data.</text>
</comment>
<feature type="domain" description="DUF6194" evidence="1">
    <location>
        <begin position="1"/>
        <end position="148"/>
    </location>
</feature>
<accession>A0A0W1SPX7</accession>
<evidence type="ECO:0000313" key="2">
    <source>
        <dbReference type="EMBL" id="KTG28344.1"/>
    </source>
</evidence>
<dbReference type="AlphaFoldDB" id="A0A0W1SPX7"/>
<evidence type="ECO:0000313" key="3">
    <source>
        <dbReference type="Proteomes" id="UP000053157"/>
    </source>
</evidence>
<dbReference type="Proteomes" id="UP000053157">
    <property type="component" value="Unassembled WGS sequence"/>
</dbReference>
<evidence type="ECO:0000259" key="1">
    <source>
        <dbReference type="Pfam" id="PF19694"/>
    </source>
</evidence>